<proteinExistence type="predicted"/>
<organism evidence="1 2">
    <name type="scientific">Fusarium oligoseptatum</name>
    <dbReference type="NCBI Taxonomy" id="2604345"/>
    <lineage>
        <taxon>Eukaryota</taxon>
        <taxon>Fungi</taxon>
        <taxon>Dikarya</taxon>
        <taxon>Ascomycota</taxon>
        <taxon>Pezizomycotina</taxon>
        <taxon>Sordariomycetes</taxon>
        <taxon>Hypocreomycetidae</taxon>
        <taxon>Hypocreales</taxon>
        <taxon>Nectriaceae</taxon>
        <taxon>Fusarium</taxon>
        <taxon>Fusarium solani species complex</taxon>
    </lineage>
</organism>
<comment type="caution">
    <text evidence="1">The sequence shown here is derived from an EMBL/GenBank/DDBJ whole genome shotgun (WGS) entry which is preliminary data.</text>
</comment>
<name>A0A428RRD1_9HYPO</name>
<gene>
    <name evidence="1" type="ORF">CEP52_017437</name>
</gene>
<evidence type="ECO:0000313" key="1">
    <source>
        <dbReference type="EMBL" id="RSL80125.1"/>
    </source>
</evidence>
<dbReference type="AlphaFoldDB" id="A0A428RRD1"/>
<protein>
    <submittedName>
        <fullName evidence="1">Uncharacterized protein</fullName>
    </submittedName>
</protein>
<accession>A0A428RRD1</accession>
<dbReference type="Proteomes" id="UP000287144">
    <property type="component" value="Unassembled WGS sequence"/>
</dbReference>
<sequence>MAVPPGHHSNTHLCNVQVVEYQYARRRGLFVCHGCKGRLVLELFRLVAPNDVARPEDVRLSLKGLQDGSFLPHYEQVLWDKCGFNFPGLKPLRRSWAKIVLHLAKELASNIQIQDGGAIGLLPTAQTVWTLDAEAAYRWWKAANAERAQARQAVTEAGRLIAGPSGSSTIAPTVVMDTSSAIETNPNGPPSAEQPPTSLDLDALETLLDKLLKQYDVVQESETHAIEYEELKERAQVDLFVATAELNRARPAGDQSEIQRLQRQRDEAGGRARVALNAYYQARICGIPTSDYLNHPERSKVKVIFHSRCKGFILWAVASSHYDGALLDIGDGRAPLTENIDRFLCNLWETNNMGHSGLKVFMETWLGMVVGIAEASVKFSAGSLGEAVLAGWEQDPEEAYRWLKNQMREHQREISDIDSQAPTDLNEMNILQRAQVEEKKREVERRGSVAPPNLSLWLVKNSLMEQWTVANDRILEINERLDTYLDERVREDLVVEGDKLRSKQDELQERYEQAGGGNL</sequence>
<keyword evidence="2" id="KW-1185">Reference proteome</keyword>
<reference evidence="1 2" key="1">
    <citation type="submission" date="2017-06" db="EMBL/GenBank/DDBJ databases">
        <title>Comparative genomic analysis of Ambrosia Fusariam Clade fungi.</title>
        <authorList>
            <person name="Stajich J.E."/>
            <person name="Carrillo J."/>
            <person name="Kijimoto T."/>
            <person name="Eskalen A."/>
            <person name="O'Donnell K."/>
            <person name="Kasson M."/>
        </authorList>
    </citation>
    <scope>NUCLEOTIDE SEQUENCE [LARGE SCALE GENOMIC DNA]</scope>
    <source>
        <strain evidence="1 2">NRRL62579</strain>
    </source>
</reference>
<dbReference type="EMBL" id="NKCK01000554">
    <property type="protein sequence ID" value="RSL80125.1"/>
    <property type="molecule type" value="Genomic_DNA"/>
</dbReference>
<evidence type="ECO:0000313" key="2">
    <source>
        <dbReference type="Proteomes" id="UP000287144"/>
    </source>
</evidence>